<proteinExistence type="predicted"/>
<dbReference type="PANTHER" id="PTHR43194">
    <property type="entry name" value="HYDROLASE ALPHA/BETA FOLD FAMILY"/>
    <property type="match status" value="1"/>
</dbReference>
<dbReference type="EMBL" id="JBIAZU010000008">
    <property type="protein sequence ID" value="MFF5296135.1"/>
    <property type="molecule type" value="Genomic_DNA"/>
</dbReference>
<dbReference type="SUPFAM" id="SSF53474">
    <property type="entry name" value="alpha/beta-Hydrolases"/>
    <property type="match status" value="1"/>
</dbReference>
<dbReference type="InterPro" id="IPR050228">
    <property type="entry name" value="Carboxylesterase_BioH"/>
</dbReference>
<dbReference type="InterPro" id="IPR029058">
    <property type="entry name" value="AB_hydrolase_fold"/>
</dbReference>
<evidence type="ECO:0000313" key="3">
    <source>
        <dbReference type="Proteomes" id="UP001602245"/>
    </source>
</evidence>
<evidence type="ECO:0000313" key="2">
    <source>
        <dbReference type="EMBL" id="MFF5296135.1"/>
    </source>
</evidence>
<dbReference type="Pfam" id="PF12697">
    <property type="entry name" value="Abhydrolase_6"/>
    <property type="match status" value="1"/>
</dbReference>
<dbReference type="Gene3D" id="3.40.50.1820">
    <property type="entry name" value="alpha/beta hydrolase"/>
    <property type="match status" value="1"/>
</dbReference>
<protein>
    <submittedName>
        <fullName evidence="2">Alpha/beta fold hydrolase</fullName>
    </submittedName>
</protein>
<dbReference type="Proteomes" id="UP001602245">
    <property type="component" value="Unassembled WGS sequence"/>
</dbReference>
<name>A0ABW6WSD9_9ACTN</name>
<dbReference type="PANTHER" id="PTHR43194:SF5">
    <property type="entry name" value="PIMELOYL-[ACYL-CARRIER PROTEIN] METHYL ESTER ESTERASE"/>
    <property type="match status" value="1"/>
</dbReference>
<dbReference type="RefSeq" id="WP_020516342.1">
    <property type="nucleotide sequence ID" value="NZ_JBIAZU010000008.1"/>
</dbReference>
<dbReference type="GO" id="GO:0016787">
    <property type="term" value="F:hydrolase activity"/>
    <property type="evidence" value="ECO:0007669"/>
    <property type="project" value="UniProtKB-KW"/>
</dbReference>
<sequence length="276" mass="28780">MDQDWTVQRVPAADGAEIVLHSTGTGPGIVVVHGGGVTIEMYRRLAVRLAGPFTVHLYNRRGRAGAAARAEPYDGEQDIGDLAALLAHTGARNVIGHSGGGFIALRAAARGLPIGRLALYDPAVQVDGLTPAGWLPAAQEAARAGDIARALALTSAGINTQSAASRLPLGLQVALCRLFLRTPIGRTMGDLLPSTLDETALIHRHDGPPEQWAGVGAEVLLACGADGPPYYPPTIEALARVMPRARTLVVPRAGHDALNRAPHHLVDALAEFFAGA</sequence>
<comment type="caution">
    <text evidence="2">The sequence shown here is derived from an EMBL/GenBank/DDBJ whole genome shotgun (WGS) entry which is preliminary data.</text>
</comment>
<feature type="domain" description="AB hydrolase-1" evidence="1">
    <location>
        <begin position="29"/>
        <end position="262"/>
    </location>
</feature>
<keyword evidence="2" id="KW-0378">Hydrolase</keyword>
<dbReference type="InterPro" id="IPR000073">
    <property type="entry name" value="AB_hydrolase_1"/>
</dbReference>
<reference evidence="2 3" key="1">
    <citation type="submission" date="2024-10" db="EMBL/GenBank/DDBJ databases">
        <title>The Natural Products Discovery Center: Release of the First 8490 Sequenced Strains for Exploring Actinobacteria Biosynthetic Diversity.</title>
        <authorList>
            <person name="Kalkreuter E."/>
            <person name="Kautsar S.A."/>
            <person name="Yang D."/>
            <person name="Bader C.D."/>
            <person name="Teijaro C.N."/>
            <person name="Fluegel L."/>
            <person name="Davis C.M."/>
            <person name="Simpson J.R."/>
            <person name="Lauterbach L."/>
            <person name="Steele A.D."/>
            <person name="Gui C."/>
            <person name="Meng S."/>
            <person name="Li G."/>
            <person name="Viehrig K."/>
            <person name="Ye F."/>
            <person name="Su P."/>
            <person name="Kiefer A.F."/>
            <person name="Nichols A."/>
            <person name="Cepeda A.J."/>
            <person name="Yan W."/>
            <person name="Fan B."/>
            <person name="Jiang Y."/>
            <person name="Adhikari A."/>
            <person name="Zheng C.-J."/>
            <person name="Schuster L."/>
            <person name="Cowan T.M."/>
            <person name="Smanski M.J."/>
            <person name="Chevrette M.G."/>
            <person name="De Carvalho L.P.S."/>
            <person name="Shen B."/>
        </authorList>
    </citation>
    <scope>NUCLEOTIDE SEQUENCE [LARGE SCALE GENOMIC DNA]</scope>
    <source>
        <strain evidence="2 3">NPDC000087</strain>
    </source>
</reference>
<accession>A0ABW6WSD9</accession>
<evidence type="ECO:0000259" key="1">
    <source>
        <dbReference type="Pfam" id="PF12697"/>
    </source>
</evidence>
<keyword evidence="3" id="KW-1185">Reference proteome</keyword>
<gene>
    <name evidence="2" type="ORF">ACFY35_42440</name>
</gene>
<organism evidence="2 3">
    <name type="scientific">Paractinoplanes globisporus</name>
    <dbReference type="NCBI Taxonomy" id="113565"/>
    <lineage>
        <taxon>Bacteria</taxon>
        <taxon>Bacillati</taxon>
        <taxon>Actinomycetota</taxon>
        <taxon>Actinomycetes</taxon>
        <taxon>Micromonosporales</taxon>
        <taxon>Micromonosporaceae</taxon>
        <taxon>Paractinoplanes</taxon>
    </lineage>
</organism>